<dbReference type="PROSITE" id="PS00893">
    <property type="entry name" value="NUDIX_BOX"/>
    <property type="match status" value="1"/>
</dbReference>
<dbReference type="CDD" id="cd03425">
    <property type="entry name" value="NUDIX_MutT_NudA_like"/>
    <property type="match status" value="1"/>
</dbReference>
<dbReference type="GO" id="GO:0006281">
    <property type="term" value="P:DNA repair"/>
    <property type="evidence" value="ECO:0007669"/>
    <property type="project" value="UniProtKB-KW"/>
</dbReference>
<dbReference type="GO" id="GO:0044716">
    <property type="term" value="F:8-oxo-GDP phosphatase activity"/>
    <property type="evidence" value="ECO:0007669"/>
    <property type="project" value="TreeGrafter"/>
</dbReference>
<keyword evidence="9" id="KW-0234">DNA repair</keyword>
<comment type="catalytic activity">
    <reaction evidence="10">
        <text>8-oxo-dGTP + H2O = 8-oxo-dGMP + diphosphate + H(+)</text>
        <dbReference type="Rhea" id="RHEA:31575"/>
        <dbReference type="ChEBI" id="CHEBI:15377"/>
        <dbReference type="ChEBI" id="CHEBI:15378"/>
        <dbReference type="ChEBI" id="CHEBI:33019"/>
        <dbReference type="ChEBI" id="CHEBI:63224"/>
        <dbReference type="ChEBI" id="CHEBI:77896"/>
        <dbReference type="EC" id="3.6.1.55"/>
    </reaction>
</comment>
<dbReference type="PANTHER" id="PTHR47707">
    <property type="entry name" value="8-OXO-DGTP DIPHOSPHATASE"/>
    <property type="match status" value="1"/>
</dbReference>
<evidence type="ECO:0000256" key="11">
    <source>
        <dbReference type="ARBA" id="ARBA00038905"/>
    </source>
</evidence>
<dbReference type="InterPro" id="IPR020084">
    <property type="entry name" value="NUDIX_hydrolase_CS"/>
</dbReference>
<dbReference type="InterPro" id="IPR020476">
    <property type="entry name" value="Nudix_hydrolase"/>
</dbReference>
<dbReference type="GO" id="GO:0008413">
    <property type="term" value="F:8-oxo-7,8-dihydroguanosine triphosphate pyrophosphatase activity"/>
    <property type="evidence" value="ECO:0007669"/>
    <property type="project" value="TreeGrafter"/>
</dbReference>
<evidence type="ECO:0000256" key="9">
    <source>
        <dbReference type="ARBA" id="ARBA00023204"/>
    </source>
</evidence>
<dbReference type="GO" id="GO:0046872">
    <property type="term" value="F:metal ion binding"/>
    <property type="evidence" value="ECO:0007669"/>
    <property type="project" value="UniProtKB-KW"/>
</dbReference>
<evidence type="ECO:0000256" key="7">
    <source>
        <dbReference type="ARBA" id="ARBA00022801"/>
    </source>
</evidence>
<dbReference type="AlphaFoldDB" id="A0A939BZL8"/>
<organism evidence="14 15">
    <name type="scientific">Nakamurella leprariae</name>
    <dbReference type="NCBI Taxonomy" id="2803911"/>
    <lineage>
        <taxon>Bacteria</taxon>
        <taxon>Bacillati</taxon>
        <taxon>Actinomycetota</taxon>
        <taxon>Actinomycetes</taxon>
        <taxon>Nakamurellales</taxon>
        <taxon>Nakamurellaceae</taxon>
        <taxon>Nakamurella</taxon>
    </lineage>
</organism>
<sequence>MRVRRAGALAGLLPGRSLLLRVSRDDRPDGGLPRLEQVTTPGRALTVSFDVDDTGDEVGSAASTAVTVRFAARVTDPVAARRLRPRLRRVGEILLGVTALVARQPVVVVAGAVLDGGGRVLAARRCYPAGAAGRWELPGGKVEPGETEPRALARELQEELGATVVVGDRLGPEVPLPDGVVLRCWLAAVEHGDPQPHEHAELRWLDATSLESVAWLDSDRALLPALRDLLS</sequence>
<evidence type="ECO:0000256" key="12">
    <source>
        <dbReference type="RuleBase" id="RU003476"/>
    </source>
</evidence>
<comment type="cofactor">
    <cofactor evidence="1">
        <name>Mg(2+)</name>
        <dbReference type="ChEBI" id="CHEBI:18420"/>
    </cofactor>
</comment>
<accession>A0A939BZL8</accession>
<dbReference type="EC" id="3.6.1.55" evidence="11"/>
<evidence type="ECO:0000256" key="10">
    <source>
        <dbReference type="ARBA" id="ARBA00035861"/>
    </source>
</evidence>
<reference evidence="14" key="1">
    <citation type="submission" date="2021-01" db="EMBL/GenBank/DDBJ databases">
        <title>YIM 132084 draft genome.</title>
        <authorList>
            <person name="An D."/>
        </authorList>
    </citation>
    <scope>NUCLEOTIDE SEQUENCE</scope>
    <source>
        <strain evidence="14">YIM 132084</strain>
    </source>
</reference>
<dbReference type="PROSITE" id="PS51462">
    <property type="entry name" value="NUDIX"/>
    <property type="match status" value="1"/>
</dbReference>
<protein>
    <recommendedName>
        <fullName evidence="11">8-oxo-dGTP diphosphatase</fullName>
        <ecNumber evidence="11">3.6.1.55</ecNumber>
    </recommendedName>
</protein>
<keyword evidence="6" id="KW-0227">DNA damage</keyword>
<dbReference type="Pfam" id="PF00293">
    <property type="entry name" value="NUDIX"/>
    <property type="match status" value="1"/>
</dbReference>
<dbReference type="GO" id="GO:0006260">
    <property type="term" value="P:DNA replication"/>
    <property type="evidence" value="ECO:0007669"/>
    <property type="project" value="UniProtKB-KW"/>
</dbReference>
<dbReference type="EMBL" id="JAERWK010000016">
    <property type="protein sequence ID" value="MBM9468295.1"/>
    <property type="molecule type" value="Genomic_DNA"/>
</dbReference>
<feature type="domain" description="Nudix hydrolase" evidence="13">
    <location>
        <begin position="102"/>
        <end position="228"/>
    </location>
</feature>
<comment type="similarity">
    <text evidence="2 12">Belongs to the Nudix hydrolase family.</text>
</comment>
<keyword evidence="4" id="KW-0235">DNA replication</keyword>
<dbReference type="GO" id="GO:0035539">
    <property type="term" value="F:8-oxo-7,8-dihydrodeoxyguanosine triphosphate pyrophosphatase activity"/>
    <property type="evidence" value="ECO:0007669"/>
    <property type="project" value="UniProtKB-EC"/>
</dbReference>
<keyword evidence="3" id="KW-0515">Mutator protein</keyword>
<keyword evidence="7 12" id="KW-0378">Hydrolase</keyword>
<evidence type="ECO:0000256" key="5">
    <source>
        <dbReference type="ARBA" id="ARBA00022723"/>
    </source>
</evidence>
<name>A0A939BZL8_9ACTN</name>
<dbReference type="PANTHER" id="PTHR47707:SF1">
    <property type="entry name" value="NUDIX HYDROLASE FAMILY PROTEIN"/>
    <property type="match status" value="1"/>
</dbReference>
<evidence type="ECO:0000256" key="8">
    <source>
        <dbReference type="ARBA" id="ARBA00022842"/>
    </source>
</evidence>
<dbReference type="Proteomes" id="UP000663792">
    <property type="component" value="Unassembled WGS sequence"/>
</dbReference>
<dbReference type="Gene3D" id="3.90.79.10">
    <property type="entry name" value="Nucleoside Triphosphate Pyrophosphohydrolase"/>
    <property type="match status" value="1"/>
</dbReference>
<proteinExistence type="inferred from homology"/>
<evidence type="ECO:0000256" key="4">
    <source>
        <dbReference type="ARBA" id="ARBA00022705"/>
    </source>
</evidence>
<gene>
    <name evidence="14" type="ORF">JL106_13500</name>
</gene>
<evidence type="ECO:0000256" key="1">
    <source>
        <dbReference type="ARBA" id="ARBA00001946"/>
    </source>
</evidence>
<dbReference type="SUPFAM" id="SSF55811">
    <property type="entry name" value="Nudix"/>
    <property type="match status" value="1"/>
</dbReference>
<dbReference type="InterPro" id="IPR047127">
    <property type="entry name" value="MutT-like"/>
</dbReference>
<keyword evidence="5" id="KW-0479">Metal-binding</keyword>
<dbReference type="InterPro" id="IPR015797">
    <property type="entry name" value="NUDIX_hydrolase-like_dom_sf"/>
</dbReference>
<dbReference type="PRINTS" id="PR00502">
    <property type="entry name" value="NUDIXFAMILY"/>
</dbReference>
<evidence type="ECO:0000256" key="3">
    <source>
        <dbReference type="ARBA" id="ARBA00022457"/>
    </source>
</evidence>
<keyword evidence="8" id="KW-0460">Magnesium</keyword>
<evidence type="ECO:0000313" key="14">
    <source>
        <dbReference type="EMBL" id="MBM9468295.1"/>
    </source>
</evidence>
<evidence type="ECO:0000256" key="2">
    <source>
        <dbReference type="ARBA" id="ARBA00005582"/>
    </source>
</evidence>
<dbReference type="GO" id="GO:0044715">
    <property type="term" value="F:8-oxo-dGDP phosphatase activity"/>
    <property type="evidence" value="ECO:0007669"/>
    <property type="project" value="TreeGrafter"/>
</dbReference>
<dbReference type="InterPro" id="IPR000086">
    <property type="entry name" value="NUDIX_hydrolase_dom"/>
</dbReference>
<keyword evidence="15" id="KW-1185">Reference proteome</keyword>
<evidence type="ECO:0000256" key="6">
    <source>
        <dbReference type="ARBA" id="ARBA00022763"/>
    </source>
</evidence>
<evidence type="ECO:0000259" key="13">
    <source>
        <dbReference type="PROSITE" id="PS51462"/>
    </source>
</evidence>
<comment type="caution">
    <text evidence="14">The sequence shown here is derived from an EMBL/GenBank/DDBJ whole genome shotgun (WGS) entry which is preliminary data.</text>
</comment>
<evidence type="ECO:0000313" key="15">
    <source>
        <dbReference type="Proteomes" id="UP000663792"/>
    </source>
</evidence>